<dbReference type="EMBL" id="KV448198">
    <property type="protein sequence ID" value="OAX40832.1"/>
    <property type="molecule type" value="Genomic_DNA"/>
</dbReference>
<organism evidence="1 2">
    <name type="scientific">Rhizopogon vinicolor AM-OR11-026</name>
    <dbReference type="NCBI Taxonomy" id="1314800"/>
    <lineage>
        <taxon>Eukaryota</taxon>
        <taxon>Fungi</taxon>
        <taxon>Dikarya</taxon>
        <taxon>Basidiomycota</taxon>
        <taxon>Agaricomycotina</taxon>
        <taxon>Agaricomycetes</taxon>
        <taxon>Agaricomycetidae</taxon>
        <taxon>Boletales</taxon>
        <taxon>Suillineae</taxon>
        <taxon>Rhizopogonaceae</taxon>
        <taxon>Rhizopogon</taxon>
    </lineage>
</organism>
<protein>
    <submittedName>
        <fullName evidence="1">Uncharacterized protein</fullName>
    </submittedName>
</protein>
<accession>A0A1B7N7L5</accession>
<gene>
    <name evidence="1" type="ORF">K503DRAFT_686692</name>
</gene>
<reference evidence="1 2" key="1">
    <citation type="submission" date="2016-06" db="EMBL/GenBank/DDBJ databases">
        <title>Comparative genomics of the ectomycorrhizal sister species Rhizopogon vinicolor and Rhizopogon vesiculosus (Basidiomycota: Boletales) reveals a divergence of the mating type B locus.</title>
        <authorList>
            <consortium name="DOE Joint Genome Institute"/>
            <person name="Mujic A.B."/>
            <person name="Kuo A."/>
            <person name="Tritt A."/>
            <person name="Lipzen A."/>
            <person name="Chen C."/>
            <person name="Johnson J."/>
            <person name="Sharma A."/>
            <person name="Barry K."/>
            <person name="Grigoriev I.V."/>
            <person name="Spatafora J.W."/>
        </authorList>
    </citation>
    <scope>NUCLEOTIDE SEQUENCE [LARGE SCALE GENOMIC DNA]</scope>
    <source>
        <strain evidence="1 2">AM-OR11-026</strain>
    </source>
</reference>
<dbReference type="InParanoid" id="A0A1B7N7L5"/>
<dbReference type="AlphaFoldDB" id="A0A1B7N7L5"/>
<name>A0A1B7N7L5_9AGAM</name>
<proteinExistence type="predicted"/>
<evidence type="ECO:0000313" key="1">
    <source>
        <dbReference type="EMBL" id="OAX40832.1"/>
    </source>
</evidence>
<dbReference type="Pfam" id="PF14223">
    <property type="entry name" value="Retrotran_gag_2"/>
    <property type="match status" value="1"/>
</dbReference>
<keyword evidence="2" id="KW-1185">Reference proteome</keyword>
<sequence>MQETRCEEGGDIKGHFSDLLRLRESLAGMGATIDDKDFTAIVMGSLPESYRPLLTSISAAARVSQKILTAHELISVITEEYEH</sequence>
<feature type="non-terminal residue" evidence="1">
    <location>
        <position position="83"/>
    </location>
</feature>
<dbReference type="Proteomes" id="UP000092154">
    <property type="component" value="Unassembled WGS sequence"/>
</dbReference>
<dbReference type="OrthoDB" id="2651116at2759"/>
<evidence type="ECO:0000313" key="2">
    <source>
        <dbReference type="Proteomes" id="UP000092154"/>
    </source>
</evidence>